<dbReference type="RefSeq" id="WP_089698499.1">
    <property type="nucleotide sequence ID" value="NZ_FNHL01000004.1"/>
</dbReference>
<sequence length="148" mass="16693">MTDIERENDHGRVATSERIAAAFETSSVLGVARRAFGEHSRSNAVGRWMLRAVEQSFVYRWLTKEPNPEVIVIDLRETYTVGPFVRLVDSIVDAATPYWHGSGLKRALDRTEHVFKRAAETRVGRQLAALFAPPEPRGERDGDEDDGR</sequence>
<keyword evidence="2" id="KW-1185">Reference proteome</keyword>
<evidence type="ECO:0000313" key="2">
    <source>
        <dbReference type="Proteomes" id="UP000199451"/>
    </source>
</evidence>
<organism evidence="1 2">
    <name type="scientific">Halogranum gelatinilyticum</name>
    <dbReference type="NCBI Taxonomy" id="660521"/>
    <lineage>
        <taxon>Archaea</taxon>
        <taxon>Methanobacteriati</taxon>
        <taxon>Methanobacteriota</taxon>
        <taxon>Stenosarchaea group</taxon>
        <taxon>Halobacteria</taxon>
        <taxon>Halobacteriales</taxon>
        <taxon>Haloferacaceae</taxon>
    </lineage>
</organism>
<dbReference type="OrthoDB" id="205900at2157"/>
<accession>A0A1G9X6M6</accession>
<name>A0A1G9X6M6_9EURY</name>
<dbReference type="EMBL" id="FNHL01000004">
    <property type="protein sequence ID" value="SDM92166.1"/>
    <property type="molecule type" value="Genomic_DNA"/>
</dbReference>
<dbReference type="Proteomes" id="UP000199451">
    <property type="component" value="Unassembled WGS sequence"/>
</dbReference>
<evidence type="ECO:0000313" key="1">
    <source>
        <dbReference type="EMBL" id="SDM92166.1"/>
    </source>
</evidence>
<gene>
    <name evidence="1" type="ORF">SAMN04487949_2854</name>
</gene>
<dbReference type="AlphaFoldDB" id="A0A1G9X6M6"/>
<protein>
    <submittedName>
        <fullName evidence="1">Uncharacterized protein</fullName>
    </submittedName>
</protein>
<reference evidence="2" key="1">
    <citation type="submission" date="2016-10" db="EMBL/GenBank/DDBJ databases">
        <authorList>
            <person name="Varghese N."/>
            <person name="Submissions S."/>
        </authorList>
    </citation>
    <scope>NUCLEOTIDE SEQUENCE [LARGE SCALE GENOMIC DNA]</scope>
    <source>
        <strain evidence="2">CGMCC 1.10119</strain>
    </source>
</reference>
<proteinExistence type="predicted"/>